<evidence type="ECO:0000313" key="2">
    <source>
        <dbReference type="EMBL" id="RSU04412.1"/>
    </source>
</evidence>
<dbReference type="RefSeq" id="WP_114288397.1">
    <property type="nucleotide sequence ID" value="NZ_JAMDER010000001.1"/>
</dbReference>
<reference evidence="2 3" key="1">
    <citation type="submission" date="2017-05" db="EMBL/GenBank/DDBJ databases">
        <title>Vagococcus spp. assemblies.</title>
        <authorList>
            <person name="Gulvik C.A."/>
        </authorList>
    </citation>
    <scope>NUCLEOTIDE SEQUENCE [LARGE SCALE GENOMIC DNA]</scope>
    <source>
        <strain evidence="2 3">NCFB 2497</strain>
    </source>
</reference>
<dbReference type="PANTHER" id="PTHR42954:SF2">
    <property type="entry name" value="FE(2+) TRANSPORT PROTEIN A"/>
    <property type="match status" value="1"/>
</dbReference>
<dbReference type="InterPro" id="IPR007167">
    <property type="entry name" value="Fe-transptr_FeoA-like"/>
</dbReference>
<dbReference type="InterPro" id="IPR052713">
    <property type="entry name" value="FeoA"/>
</dbReference>
<feature type="domain" description="Ferrous iron transporter FeoA-like" evidence="1">
    <location>
        <begin position="83"/>
        <end position="155"/>
    </location>
</feature>
<comment type="caution">
    <text evidence="2">The sequence shown here is derived from an EMBL/GenBank/DDBJ whole genome shotgun (WGS) entry which is preliminary data.</text>
</comment>
<dbReference type="GeneID" id="63145028"/>
<feature type="domain" description="Ferrous iron transporter FeoA-like" evidence="1">
    <location>
        <begin position="2"/>
        <end position="73"/>
    </location>
</feature>
<dbReference type="SUPFAM" id="SSF50037">
    <property type="entry name" value="C-terminal domain of transcriptional repressors"/>
    <property type="match status" value="2"/>
</dbReference>
<dbReference type="Gene3D" id="2.30.30.90">
    <property type="match status" value="2"/>
</dbReference>
<dbReference type="AlphaFoldDB" id="A0A369B571"/>
<dbReference type="PANTHER" id="PTHR42954">
    <property type="entry name" value="FE(2+) TRANSPORT PROTEIN A"/>
    <property type="match status" value="1"/>
</dbReference>
<evidence type="ECO:0000313" key="3">
    <source>
        <dbReference type="Proteomes" id="UP000288197"/>
    </source>
</evidence>
<organism evidence="2 3">
    <name type="scientific">Vagococcus fluvialis</name>
    <dbReference type="NCBI Taxonomy" id="2738"/>
    <lineage>
        <taxon>Bacteria</taxon>
        <taxon>Bacillati</taxon>
        <taxon>Bacillota</taxon>
        <taxon>Bacilli</taxon>
        <taxon>Lactobacillales</taxon>
        <taxon>Enterococcaceae</taxon>
        <taxon>Vagococcus</taxon>
    </lineage>
</organism>
<dbReference type="OrthoDB" id="9811076at2"/>
<protein>
    <recommendedName>
        <fullName evidence="1">Ferrous iron transporter FeoA-like domain-containing protein</fullName>
    </recommendedName>
</protein>
<dbReference type="Pfam" id="PF04023">
    <property type="entry name" value="FeoA"/>
    <property type="match status" value="2"/>
</dbReference>
<dbReference type="SMART" id="SM00899">
    <property type="entry name" value="FeoA"/>
    <property type="match status" value="2"/>
</dbReference>
<keyword evidence="3" id="KW-1185">Reference proteome</keyword>
<dbReference type="Proteomes" id="UP000288197">
    <property type="component" value="Unassembled WGS sequence"/>
</dbReference>
<evidence type="ECO:0000259" key="1">
    <source>
        <dbReference type="SMART" id="SM00899"/>
    </source>
</evidence>
<proteinExistence type="predicted"/>
<dbReference type="InterPro" id="IPR038157">
    <property type="entry name" value="FeoA_core_dom"/>
</dbReference>
<name>A0A369B571_9ENTE</name>
<gene>
    <name evidence="2" type="ORF">CBF32_03270</name>
</gene>
<dbReference type="EMBL" id="NGJX01000002">
    <property type="protein sequence ID" value="RSU04412.1"/>
    <property type="molecule type" value="Genomic_DNA"/>
</dbReference>
<dbReference type="InterPro" id="IPR008988">
    <property type="entry name" value="Transcriptional_repressor_C"/>
</dbReference>
<accession>A0A369B571</accession>
<dbReference type="GO" id="GO:0046914">
    <property type="term" value="F:transition metal ion binding"/>
    <property type="evidence" value="ECO:0007669"/>
    <property type="project" value="InterPro"/>
</dbReference>
<sequence length="160" mass="18243">METILAGKLNQVYQFQEFSGSKIHERHLSHLGLVSGVDLYIVSKQVGQPIILVFKGTRIGLDESIAKDIKVIEKDFSDMSRWTSLDELKVGEKAHVVKILSTGALRRRLMDMGLTKNTQIEIKKYAPLGDPIEINVRNYELTLRKKEANLIMVERVFEEC</sequence>